<evidence type="ECO:0000313" key="1">
    <source>
        <dbReference type="EMBL" id="RDB36832.1"/>
    </source>
</evidence>
<reference evidence="1" key="1">
    <citation type="submission" date="2018-04" db="EMBL/GenBank/DDBJ databases">
        <title>Draft genome sequence of the Candidatus Spirobacillus cienkowskii, a pathogen of freshwater Daphnia species, reconstructed from hemolymph metagenomic reads.</title>
        <authorList>
            <person name="Bresciani L."/>
            <person name="Lemos L.N."/>
            <person name="Wale N."/>
            <person name="Lin J.Y."/>
            <person name="Fernandes G.R."/>
            <person name="Duffy M.A."/>
            <person name="Rodrigues J.M."/>
        </authorList>
    </citation>
    <scope>NUCLEOTIDE SEQUENCE [LARGE SCALE GENOMIC DNA]</scope>
    <source>
        <strain evidence="1">Binning01</strain>
    </source>
</reference>
<dbReference type="Proteomes" id="UP000253934">
    <property type="component" value="Unassembled WGS sequence"/>
</dbReference>
<keyword evidence="2" id="KW-1185">Reference proteome</keyword>
<gene>
    <name evidence="1" type="ORF">DCC88_03125</name>
</gene>
<name>A0A369KTA5_9BACT</name>
<dbReference type="EMBL" id="QOVW01000023">
    <property type="protein sequence ID" value="RDB36832.1"/>
    <property type="molecule type" value="Genomic_DNA"/>
</dbReference>
<proteinExistence type="predicted"/>
<sequence>MRTRPIFDNKNAAINFCEALKQKCQSDWGPTFTGIGVSTWDIPHAAWGSVSVKYKVQSNRSERLACKNWKHTEYEPIYYTPEDYMYTFTPLMH</sequence>
<dbReference type="AlphaFoldDB" id="A0A369KTA5"/>
<protein>
    <submittedName>
        <fullName evidence="1">Uncharacterized protein</fullName>
    </submittedName>
</protein>
<comment type="caution">
    <text evidence="1">The sequence shown here is derived from an EMBL/GenBank/DDBJ whole genome shotgun (WGS) entry which is preliminary data.</text>
</comment>
<evidence type="ECO:0000313" key="2">
    <source>
        <dbReference type="Proteomes" id="UP000253934"/>
    </source>
</evidence>
<organism evidence="1 2">
    <name type="scientific">Spirobacillus cienkowskii</name>
    <dbReference type="NCBI Taxonomy" id="495820"/>
    <lineage>
        <taxon>Bacteria</taxon>
        <taxon>Pseudomonadati</taxon>
        <taxon>Bdellovibrionota</taxon>
        <taxon>Oligoflexia</taxon>
        <taxon>Silvanigrellales</taxon>
        <taxon>Spirobacillus</taxon>
    </lineage>
</organism>
<accession>A0A369KTA5</accession>